<reference evidence="3" key="1">
    <citation type="journal article" date="2019" name="Int. J. Syst. Evol. Microbiol.">
        <title>The Global Catalogue of Microorganisms (GCM) 10K type strain sequencing project: providing services to taxonomists for standard genome sequencing and annotation.</title>
        <authorList>
            <consortium name="The Broad Institute Genomics Platform"/>
            <consortium name="The Broad Institute Genome Sequencing Center for Infectious Disease"/>
            <person name="Wu L."/>
            <person name="Ma J."/>
        </authorList>
    </citation>
    <scope>NUCLEOTIDE SEQUENCE [LARGE SCALE GENOMIC DNA]</scope>
    <source>
        <strain evidence="3">KCTC 42255</strain>
    </source>
</reference>
<name>A0ABW5SCB2_9FLAO</name>
<accession>A0ABW5SCB2</accession>
<dbReference type="EMBL" id="JBHULZ010000025">
    <property type="protein sequence ID" value="MFD2697465.1"/>
    <property type="molecule type" value="Genomic_DNA"/>
</dbReference>
<proteinExistence type="predicted"/>
<evidence type="ECO:0000313" key="2">
    <source>
        <dbReference type="EMBL" id="MFD2697465.1"/>
    </source>
</evidence>
<dbReference type="PROSITE" id="PS51257">
    <property type="entry name" value="PROKAR_LIPOPROTEIN"/>
    <property type="match status" value="1"/>
</dbReference>
<comment type="caution">
    <text evidence="2">The sequence shown here is derived from an EMBL/GenBank/DDBJ whole genome shotgun (WGS) entry which is preliminary data.</text>
</comment>
<feature type="coiled-coil region" evidence="1">
    <location>
        <begin position="76"/>
        <end position="103"/>
    </location>
</feature>
<protein>
    <recommendedName>
        <fullName evidence="4">Gliding motility-associated protein GldM N-terminal domain-containing protein</fullName>
    </recommendedName>
</protein>
<organism evidence="2 3">
    <name type="scientific">Mesonia sediminis</name>
    <dbReference type="NCBI Taxonomy" id="1703946"/>
    <lineage>
        <taxon>Bacteria</taxon>
        <taxon>Pseudomonadati</taxon>
        <taxon>Bacteroidota</taxon>
        <taxon>Flavobacteriia</taxon>
        <taxon>Flavobacteriales</taxon>
        <taxon>Flavobacteriaceae</taxon>
        <taxon>Mesonia</taxon>
    </lineage>
</organism>
<evidence type="ECO:0000256" key="1">
    <source>
        <dbReference type="SAM" id="Coils"/>
    </source>
</evidence>
<keyword evidence="3" id="KW-1185">Reference proteome</keyword>
<sequence length="257" mass="30382">MKSQILVYFLSIFILFSCKNQDKELTEMNSFLQANFEFNNRTLNKNKGDYYRIIEEMPSREIEKLNELDSRFESLISAIDRAIKNKEKNLENIIAESNEILNEVPKIVDNRKDYLLPEFKQPKTDSKDLSLKYIKNRLVIAMAYSFEYASRQTYSVDGLYKVDIDSIISRKTDSGIKLTLTSRFGQPIKENRHILINKIELNGKEQKIDFELKDNYSFADIELDSLQSGIYKMNGILRFYHREQKFDIPFEKEFKVE</sequence>
<evidence type="ECO:0000313" key="3">
    <source>
        <dbReference type="Proteomes" id="UP001597357"/>
    </source>
</evidence>
<evidence type="ECO:0008006" key="4">
    <source>
        <dbReference type="Google" id="ProtNLM"/>
    </source>
</evidence>
<dbReference type="Proteomes" id="UP001597357">
    <property type="component" value="Unassembled WGS sequence"/>
</dbReference>
<dbReference type="RefSeq" id="WP_379045390.1">
    <property type="nucleotide sequence ID" value="NZ_JBHULZ010000025.1"/>
</dbReference>
<gene>
    <name evidence="2" type="ORF">ACFSQ0_05640</name>
</gene>
<keyword evidence="1" id="KW-0175">Coiled coil</keyword>